<evidence type="ECO:0000256" key="1">
    <source>
        <dbReference type="ARBA" id="ARBA00005008"/>
    </source>
</evidence>
<gene>
    <name evidence="14" type="primary">GLO1</name>
    <name evidence="14" type="ORF">EHS25_009220</name>
</gene>
<evidence type="ECO:0000256" key="8">
    <source>
        <dbReference type="ARBA" id="ARBA00030892"/>
    </source>
</evidence>
<evidence type="ECO:0000259" key="13">
    <source>
        <dbReference type="PROSITE" id="PS51819"/>
    </source>
</evidence>
<dbReference type="STRING" id="1890683.A0A427YLA3"/>
<dbReference type="InterPro" id="IPR004361">
    <property type="entry name" value="Glyoxalase_1"/>
</dbReference>
<proteinExistence type="inferred from homology"/>
<dbReference type="UniPathway" id="UPA00619">
    <property type="reaction ID" value="UER00675"/>
</dbReference>
<feature type="active site" description="Proton donor/acceptor" evidence="11">
    <location>
        <position position="184"/>
    </location>
</feature>
<dbReference type="Proteomes" id="UP000279259">
    <property type="component" value="Unassembled WGS sequence"/>
</dbReference>
<feature type="binding site" evidence="12">
    <location>
        <position position="138"/>
    </location>
    <ligand>
        <name>Zn(2+)</name>
        <dbReference type="ChEBI" id="CHEBI:29105"/>
        <note>ligand shared between dimeric partners</note>
    </ligand>
</feature>
<dbReference type="InterPro" id="IPR037523">
    <property type="entry name" value="VOC_core"/>
</dbReference>
<comment type="pathway">
    <text evidence="1">Secondary metabolite metabolism; methylglyoxal degradation; (R)-lactate from methylglyoxal: step 1/2.</text>
</comment>
<dbReference type="PROSITE" id="PS00935">
    <property type="entry name" value="GLYOXALASE_I_2"/>
    <property type="match status" value="1"/>
</dbReference>
<keyword evidence="6 14" id="KW-0456">Lyase</keyword>
<name>A0A427YLA3_9TREE</name>
<reference evidence="14 15" key="1">
    <citation type="submission" date="2018-11" db="EMBL/GenBank/DDBJ databases">
        <title>Genome sequence of Saitozyma podzolica DSM 27192.</title>
        <authorList>
            <person name="Aliyu H."/>
            <person name="Gorte O."/>
            <person name="Ochsenreither K."/>
        </authorList>
    </citation>
    <scope>NUCLEOTIDE SEQUENCE [LARGE SCALE GENOMIC DNA]</scope>
    <source>
        <strain evidence="14 15">DSM 27192</strain>
    </source>
</reference>
<keyword evidence="5 12" id="KW-0862">Zinc</keyword>
<dbReference type="GO" id="GO:0046872">
    <property type="term" value="F:metal ion binding"/>
    <property type="evidence" value="ECO:0007669"/>
    <property type="project" value="UniProtKB-KW"/>
</dbReference>
<evidence type="ECO:0000256" key="11">
    <source>
        <dbReference type="PIRSR" id="PIRSR604361-1"/>
    </source>
</evidence>
<feature type="binding site" evidence="12">
    <location>
        <position position="109"/>
    </location>
    <ligand>
        <name>Zn(2+)</name>
        <dbReference type="ChEBI" id="CHEBI:29105"/>
        <note>ligand shared between dimeric partners</note>
    </ligand>
</feature>
<evidence type="ECO:0000256" key="5">
    <source>
        <dbReference type="ARBA" id="ARBA00022833"/>
    </source>
</evidence>
<comment type="similarity">
    <text evidence="2">Belongs to the glyoxalase I family.</text>
</comment>
<dbReference type="PROSITE" id="PS51819">
    <property type="entry name" value="VOC"/>
    <property type="match status" value="1"/>
</dbReference>
<evidence type="ECO:0000313" key="15">
    <source>
        <dbReference type="Proteomes" id="UP000279259"/>
    </source>
</evidence>
<evidence type="ECO:0000256" key="3">
    <source>
        <dbReference type="ARBA" id="ARBA00012081"/>
    </source>
</evidence>
<feature type="domain" description="VOC" evidence="13">
    <location>
        <begin position="41"/>
        <end position="188"/>
    </location>
</feature>
<evidence type="ECO:0000256" key="10">
    <source>
        <dbReference type="ARBA" id="ARBA00033298"/>
    </source>
</evidence>
<dbReference type="InterPro" id="IPR029068">
    <property type="entry name" value="Glyas_Bleomycin-R_OHBP_Dase"/>
</dbReference>
<dbReference type="AlphaFoldDB" id="A0A427YLA3"/>
<evidence type="ECO:0000313" key="14">
    <source>
        <dbReference type="EMBL" id="RSH91850.1"/>
    </source>
</evidence>
<feature type="binding site" evidence="12">
    <location>
        <position position="184"/>
    </location>
    <ligand>
        <name>Zn(2+)</name>
        <dbReference type="ChEBI" id="CHEBI:29105"/>
        <note>ligand shared between dimeric partners</note>
    </ligand>
</feature>
<evidence type="ECO:0000256" key="4">
    <source>
        <dbReference type="ARBA" id="ARBA00022723"/>
    </source>
</evidence>
<evidence type="ECO:0000256" key="6">
    <source>
        <dbReference type="ARBA" id="ARBA00023239"/>
    </source>
</evidence>
<sequence length="195" mass="22120">MAFSLSSAFTRTPISALATKAGTAPLIFARMSHTTDVSTYKFNHTMFRIKDPKVSLPWYEKVLGMKKFRESSGSDFTNFFLAFDSGFKNPNATEEEKGQEMFGREGILELCWNHGTESDASFKGYVSGNEEPGRGFGHIAITVDNLEAACKRFDELGVKFKKRPEDGRMRHIAFIYDPDGYWVEILAHNREVEHK</sequence>
<evidence type="ECO:0000256" key="7">
    <source>
        <dbReference type="ARBA" id="ARBA00030291"/>
    </source>
</evidence>
<evidence type="ECO:0000256" key="2">
    <source>
        <dbReference type="ARBA" id="ARBA00010363"/>
    </source>
</evidence>
<keyword evidence="15" id="KW-1185">Reference proteome</keyword>
<evidence type="ECO:0000256" key="9">
    <source>
        <dbReference type="ARBA" id="ARBA00032460"/>
    </source>
</evidence>
<dbReference type="NCBIfam" id="TIGR00068">
    <property type="entry name" value="glyox_I"/>
    <property type="match status" value="1"/>
</dbReference>
<comment type="caution">
    <text evidence="14">The sequence shown here is derived from an EMBL/GenBank/DDBJ whole genome shotgun (WGS) entry which is preliminary data.</text>
</comment>
<dbReference type="InterPro" id="IPR018146">
    <property type="entry name" value="Glyoxalase_1_CS"/>
</dbReference>
<comment type="cofactor">
    <cofactor evidence="12">
        <name>Zn(2+)</name>
        <dbReference type="ChEBI" id="CHEBI:29105"/>
    </cofactor>
    <text evidence="12">Binds 1 zinc ion per subunit. In the homodimer, two zinc ions are bound between subunits.</text>
</comment>
<keyword evidence="4 12" id="KW-0479">Metal-binding</keyword>
<dbReference type="GO" id="GO:0004462">
    <property type="term" value="F:lactoylglutathione lyase activity"/>
    <property type="evidence" value="ECO:0007669"/>
    <property type="project" value="UniProtKB-EC"/>
</dbReference>
<organism evidence="14 15">
    <name type="scientific">Saitozyma podzolica</name>
    <dbReference type="NCBI Taxonomy" id="1890683"/>
    <lineage>
        <taxon>Eukaryota</taxon>
        <taxon>Fungi</taxon>
        <taxon>Dikarya</taxon>
        <taxon>Basidiomycota</taxon>
        <taxon>Agaricomycotina</taxon>
        <taxon>Tremellomycetes</taxon>
        <taxon>Tremellales</taxon>
        <taxon>Trimorphomycetaceae</taxon>
        <taxon>Saitozyma</taxon>
    </lineage>
</organism>
<dbReference type="Pfam" id="PF00903">
    <property type="entry name" value="Glyoxalase"/>
    <property type="match status" value="1"/>
</dbReference>
<dbReference type="InterPro" id="IPR004360">
    <property type="entry name" value="Glyas_Fos-R_dOase_dom"/>
</dbReference>
<accession>A0A427YLA3</accession>
<dbReference type="EC" id="4.4.1.5" evidence="3"/>
<protein>
    <recommendedName>
        <fullName evidence="3">lactoylglutathione lyase</fullName>
        <ecNumber evidence="3">4.4.1.5</ecNumber>
    </recommendedName>
    <alternativeName>
        <fullName evidence="8">Aldoketomutase</fullName>
    </alternativeName>
    <alternativeName>
        <fullName evidence="7">Ketone-aldehyde mutase</fullName>
    </alternativeName>
    <alternativeName>
        <fullName evidence="9">Methylglyoxalase</fullName>
    </alternativeName>
    <alternativeName>
        <fullName evidence="10">S-D-lactoylglutathione methylglyoxal lyase</fullName>
    </alternativeName>
</protein>
<dbReference type="PANTHER" id="PTHR10374">
    <property type="entry name" value="LACTOYLGLUTATHIONE LYASE GLYOXALASE I"/>
    <property type="match status" value="1"/>
</dbReference>
<evidence type="ECO:0000256" key="12">
    <source>
        <dbReference type="PIRSR" id="PIRSR604361-3"/>
    </source>
</evidence>
<dbReference type="Gene3D" id="3.10.180.10">
    <property type="entry name" value="2,3-Dihydroxybiphenyl 1,2-Dioxygenase, domain 1"/>
    <property type="match status" value="1"/>
</dbReference>
<dbReference type="PANTHER" id="PTHR10374:SF30">
    <property type="entry name" value="LACTOYLGLUTATHIONE LYASE"/>
    <property type="match status" value="1"/>
</dbReference>
<dbReference type="SUPFAM" id="SSF54593">
    <property type="entry name" value="Glyoxalase/Bleomycin resistance protein/Dihydroxybiphenyl dioxygenase"/>
    <property type="match status" value="1"/>
</dbReference>
<dbReference type="CDD" id="cd07233">
    <property type="entry name" value="GlxI_Zn"/>
    <property type="match status" value="1"/>
</dbReference>
<dbReference type="OrthoDB" id="16820at2759"/>
<dbReference type="EMBL" id="RSCD01000007">
    <property type="protein sequence ID" value="RSH91850.1"/>
    <property type="molecule type" value="Genomic_DNA"/>
</dbReference>